<gene>
    <name evidence="2" type="ORF">CTI12_AA024000</name>
</gene>
<sequence>MALKPTITAVKAQRIFSELHSLLSDHDYMLEKRVFTCSNLIHSILLLQTSAVGHQVIQPELRQAQLIRVGLPNHPSPTSPRSPISSPSISQLSPTSPTSPEPSTGQPSPVSAMSIPTPPPPKLPPNERTLVEFAKPYLMDMERILQIIDPQMDGQYSSILATRAANLAMTCLLEEPNRRPGANEVVEALEQPQELQN</sequence>
<organism evidence="2 3">
    <name type="scientific">Artemisia annua</name>
    <name type="common">Sweet wormwood</name>
    <dbReference type="NCBI Taxonomy" id="35608"/>
    <lineage>
        <taxon>Eukaryota</taxon>
        <taxon>Viridiplantae</taxon>
        <taxon>Streptophyta</taxon>
        <taxon>Embryophyta</taxon>
        <taxon>Tracheophyta</taxon>
        <taxon>Spermatophyta</taxon>
        <taxon>Magnoliopsida</taxon>
        <taxon>eudicotyledons</taxon>
        <taxon>Gunneridae</taxon>
        <taxon>Pentapetalae</taxon>
        <taxon>asterids</taxon>
        <taxon>campanulids</taxon>
        <taxon>Asterales</taxon>
        <taxon>Asteraceae</taxon>
        <taxon>Asteroideae</taxon>
        <taxon>Anthemideae</taxon>
        <taxon>Artemisiinae</taxon>
        <taxon>Artemisia</taxon>
    </lineage>
</organism>
<evidence type="ECO:0000313" key="3">
    <source>
        <dbReference type="Proteomes" id="UP000245207"/>
    </source>
</evidence>
<dbReference type="InterPro" id="IPR050823">
    <property type="entry name" value="Plant_Ser_Thr_Prot_Kinase"/>
</dbReference>
<proteinExistence type="predicted"/>
<dbReference type="EMBL" id="PKPP01000088">
    <property type="protein sequence ID" value="PWA98020.1"/>
    <property type="molecule type" value="Genomic_DNA"/>
</dbReference>
<dbReference type="STRING" id="35608.A0A2U1QJ17"/>
<feature type="region of interest" description="Disordered" evidence="1">
    <location>
        <begin position="70"/>
        <end position="127"/>
    </location>
</feature>
<keyword evidence="3" id="KW-1185">Reference proteome</keyword>
<accession>A0A2U1QJ17</accession>
<evidence type="ECO:0000313" key="2">
    <source>
        <dbReference type="EMBL" id="PWA98020.1"/>
    </source>
</evidence>
<dbReference type="PANTHER" id="PTHR45621">
    <property type="entry name" value="OS01G0588500 PROTEIN-RELATED"/>
    <property type="match status" value="1"/>
</dbReference>
<dbReference type="Gene3D" id="1.10.510.10">
    <property type="entry name" value="Transferase(Phosphotransferase) domain 1"/>
    <property type="match status" value="1"/>
</dbReference>
<dbReference type="AlphaFoldDB" id="A0A2U1QJ17"/>
<dbReference type="OrthoDB" id="4062651at2759"/>
<protein>
    <submittedName>
        <fullName evidence="2">Protein kinase, ATP binding site-containing protein</fullName>
    </submittedName>
</protein>
<feature type="compositionally biased region" description="Low complexity" evidence="1">
    <location>
        <begin position="81"/>
        <end position="109"/>
    </location>
</feature>
<dbReference type="GO" id="GO:0016301">
    <property type="term" value="F:kinase activity"/>
    <property type="evidence" value="ECO:0007669"/>
    <property type="project" value="UniProtKB-KW"/>
</dbReference>
<keyword evidence="2" id="KW-0418">Kinase</keyword>
<comment type="caution">
    <text evidence="2">The sequence shown here is derived from an EMBL/GenBank/DDBJ whole genome shotgun (WGS) entry which is preliminary data.</text>
</comment>
<dbReference type="Proteomes" id="UP000245207">
    <property type="component" value="Unassembled WGS sequence"/>
</dbReference>
<keyword evidence="2" id="KW-0808">Transferase</keyword>
<name>A0A2U1QJ17_ARTAN</name>
<evidence type="ECO:0000256" key="1">
    <source>
        <dbReference type="SAM" id="MobiDB-lite"/>
    </source>
</evidence>
<reference evidence="2 3" key="1">
    <citation type="journal article" date="2018" name="Mol. Plant">
        <title>The genome of Artemisia annua provides insight into the evolution of Asteraceae family and artemisinin biosynthesis.</title>
        <authorList>
            <person name="Shen Q."/>
            <person name="Zhang L."/>
            <person name="Liao Z."/>
            <person name="Wang S."/>
            <person name="Yan T."/>
            <person name="Shi P."/>
            <person name="Liu M."/>
            <person name="Fu X."/>
            <person name="Pan Q."/>
            <person name="Wang Y."/>
            <person name="Lv Z."/>
            <person name="Lu X."/>
            <person name="Zhang F."/>
            <person name="Jiang W."/>
            <person name="Ma Y."/>
            <person name="Chen M."/>
            <person name="Hao X."/>
            <person name="Li L."/>
            <person name="Tang Y."/>
            <person name="Lv G."/>
            <person name="Zhou Y."/>
            <person name="Sun X."/>
            <person name="Brodelius P.E."/>
            <person name="Rose J.K.C."/>
            <person name="Tang K."/>
        </authorList>
    </citation>
    <scope>NUCLEOTIDE SEQUENCE [LARGE SCALE GENOMIC DNA]</scope>
    <source>
        <strain evidence="3">cv. Huhao1</strain>
        <tissue evidence="2">Leaf</tissue>
    </source>
</reference>